<dbReference type="AlphaFoldDB" id="A0AAN9N8F1"/>
<comment type="caution">
    <text evidence="1">The sequence shown here is derived from an EMBL/GenBank/DDBJ whole genome shotgun (WGS) entry which is preliminary data.</text>
</comment>
<name>A0AAN9N8F1_PHACN</name>
<reference evidence="1 2" key="1">
    <citation type="submission" date="2024-01" db="EMBL/GenBank/DDBJ databases">
        <title>The genomes of 5 underutilized Papilionoideae crops provide insights into root nodulation and disease resistanc.</title>
        <authorList>
            <person name="Jiang F."/>
        </authorList>
    </citation>
    <scope>NUCLEOTIDE SEQUENCE [LARGE SCALE GENOMIC DNA]</scope>
    <source>
        <strain evidence="1">JINMINGXINNONG_FW02</strain>
        <tissue evidence="1">Leaves</tissue>
    </source>
</reference>
<evidence type="ECO:0000313" key="1">
    <source>
        <dbReference type="EMBL" id="KAK7368425.1"/>
    </source>
</evidence>
<proteinExistence type="predicted"/>
<accession>A0AAN9N8F1</accession>
<protein>
    <submittedName>
        <fullName evidence="1">Uncharacterized protein</fullName>
    </submittedName>
</protein>
<sequence>MCVGSNSPSLCPVYNVDVTCCSRDATFTSSVLLSESLLGRGKASDLVIDNVAFTVKELQLPIKALSQRKSRDGNVQSAKKWWIIQTLQYIMYQLHVCKPNSSTVKNKGSKPL</sequence>
<gene>
    <name evidence="1" type="ORF">VNO80_10450</name>
</gene>
<keyword evidence="2" id="KW-1185">Reference proteome</keyword>
<organism evidence="1 2">
    <name type="scientific">Phaseolus coccineus</name>
    <name type="common">Scarlet runner bean</name>
    <name type="synonym">Phaseolus multiflorus</name>
    <dbReference type="NCBI Taxonomy" id="3886"/>
    <lineage>
        <taxon>Eukaryota</taxon>
        <taxon>Viridiplantae</taxon>
        <taxon>Streptophyta</taxon>
        <taxon>Embryophyta</taxon>
        <taxon>Tracheophyta</taxon>
        <taxon>Spermatophyta</taxon>
        <taxon>Magnoliopsida</taxon>
        <taxon>eudicotyledons</taxon>
        <taxon>Gunneridae</taxon>
        <taxon>Pentapetalae</taxon>
        <taxon>rosids</taxon>
        <taxon>fabids</taxon>
        <taxon>Fabales</taxon>
        <taxon>Fabaceae</taxon>
        <taxon>Papilionoideae</taxon>
        <taxon>50 kb inversion clade</taxon>
        <taxon>NPAAA clade</taxon>
        <taxon>indigoferoid/millettioid clade</taxon>
        <taxon>Phaseoleae</taxon>
        <taxon>Phaseolus</taxon>
    </lineage>
</organism>
<dbReference type="Proteomes" id="UP001374584">
    <property type="component" value="Unassembled WGS sequence"/>
</dbReference>
<dbReference type="EMBL" id="JAYMYR010000004">
    <property type="protein sequence ID" value="KAK7368425.1"/>
    <property type="molecule type" value="Genomic_DNA"/>
</dbReference>
<evidence type="ECO:0000313" key="2">
    <source>
        <dbReference type="Proteomes" id="UP001374584"/>
    </source>
</evidence>